<dbReference type="Pfam" id="PF03444">
    <property type="entry name" value="WHD_HrcA"/>
    <property type="match status" value="1"/>
</dbReference>
<dbReference type="InterPro" id="IPR051534">
    <property type="entry name" value="CBASS_pafABC_assoc_protein"/>
</dbReference>
<keyword evidence="5" id="KW-1185">Reference proteome</keyword>
<dbReference type="GO" id="GO:0003677">
    <property type="term" value="F:DNA binding"/>
    <property type="evidence" value="ECO:0007669"/>
    <property type="project" value="UniProtKB-KW"/>
</dbReference>
<organism evidence="4 5">
    <name type="scientific">Eubacterium multiforme</name>
    <dbReference type="NCBI Taxonomy" id="83339"/>
    <lineage>
        <taxon>Bacteria</taxon>
        <taxon>Bacillati</taxon>
        <taxon>Bacillota</taxon>
        <taxon>Clostridia</taxon>
        <taxon>Eubacteriales</taxon>
        <taxon>Eubacteriaceae</taxon>
        <taxon>Eubacterium</taxon>
    </lineage>
</organism>
<accession>A0ABT9USR8</accession>
<protein>
    <submittedName>
        <fullName evidence="4">DNA-binding transcriptional regulator YafY</fullName>
    </submittedName>
</protein>
<dbReference type="EMBL" id="JAUSUF010000003">
    <property type="protein sequence ID" value="MDQ0149373.1"/>
    <property type="molecule type" value="Genomic_DNA"/>
</dbReference>
<proteinExistence type="predicted"/>
<dbReference type="PROSITE" id="PS52050">
    <property type="entry name" value="WYL"/>
    <property type="match status" value="1"/>
</dbReference>
<dbReference type="Pfam" id="PF13280">
    <property type="entry name" value="WYL"/>
    <property type="match status" value="1"/>
</dbReference>
<feature type="domain" description="WYL" evidence="2">
    <location>
        <begin position="140"/>
        <end position="199"/>
    </location>
</feature>
<gene>
    <name evidence="4" type="ORF">J2S18_001303</name>
</gene>
<feature type="domain" description="WCX" evidence="3">
    <location>
        <begin position="232"/>
        <end position="308"/>
    </location>
</feature>
<dbReference type="Proteomes" id="UP001228504">
    <property type="component" value="Unassembled WGS sequence"/>
</dbReference>
<evidence type="ECO:0000259" key="2">
    <source>
        <dbReference type="Pfam" id="PF13280"/>
    </source>
</evidence>
<dbReference type="InterPro" id="IPR005104">
    <property type="entry name" value="WHTH_HrcA_DNA-bd"/>
</dbReference>
<evidence type="ECO:0000259" key="1">
    <source>
        <dbReference type="Pfam" id="PF03444"/>
    </source>
</evidence>
<reference evidence="4 5" key="1">
    <citation type="submission" date="2023-07" db="EMBL/GenBank/DDBJ databases">
        <title>Genomic Encyclopedia of Type Strains, Phase IV (KMG-IV): sequencing the most valuable type-strain genomes for metagenomic binning, comparative biology and taxonomic classification.</title>
        <authorList>
            <person name="Goeker M."/>
        </authorList>
    </citation>
    <scope>NUCLEOTIDE SEQUENCE [LARGE SCALE GENOMIC DNA]</scope>
    <source>
        <strain evidence="4 5">DSM 20694</strain>
    </source>
</reference>
<dbReference type="InterPro" id="IPR026881">
    <property type="entry name" value="WYL_dom"/>
</dbReference>
<dbReference type="PANTHER" id="PTHR34580">
    <property type="match status" value="1"/>
</dbReference>
<keyword evidence="4" id="KW-0238">DNA-binding</keyword>
<dbReference type="RefSeq" id="WP_307484767.1">
    <property type="nucleotide sequence ID" value="NZ_JAUSUF010000003.1"/>
</dbReference>
<dbReference type="InterPro" id="IPR057727">
    <property type="entry name" value="WCX_dom"/>
</dbReference>
<dbReference type="PANTHER" id="PTHR34580:SF1">
    <property type="entry name" value="PROTEIN PAFC"/>
    <property type="match status" value="1"/>
</dbReference>
<dbReference type="Pfam" id="PF25583">
    <property type="entry name" value="WCX"/>
    <property type="match status" value="1"/>
</dbReference>
<sequence>MSNLENILKMLFELKKGNIVKKKDLANKLDVTEKQILRYKNAISELFTIESIPGPNGGYKMIDSYFPFKELLTKEEIMILKMHISSCQYSDIESEKLKRALEKINYTILKDTDNISAQMIPYSKVNVNNEDILIMQRYFYEAVLNKKQVIIEYTGNNGINTKRRIEPYKLIIFKGEWYVVSKCLLKNSIRFFKLIRITNYIITNKKFKVDIDVDKLINEYKKNSIGIFGGKEYDIELEITPPIANTIKERIWVDNQIIKELDNGKILFKARMNIDPEIVSWIFSMKSSVKIIKPDILKKEVKCELQKMIENL</sequence>
<evidence type="ECO:0000313" key="4">
    <source>
        <dbReference type="EMBL" id="MDQ0149373.1"/>
    </source>
</evidence>
<evidence type="ECO:0000259" key="3">
    <source>
        <dbReference type="Pfam" id="PF25583"/>
    </source>
</evidence>
<name>A0ABT9USR8_9FIRM</name>
<evidence type="ECO:0000313" key="5">
    <source>
        <dbReference type="Proteomes" id="UP001228504"/>
    </source>
</evidence>
<comment type="caution">
    <text evidence="4">The sequence shown here is derived from an EMBL/GenBank/DDBJ whole genome shotgun (WGS) entry which is preliminary data.</text>
</comment>
<feature type="domain" description="Winged helix-turn-helix transcription repressor HrcA DNA-binding" evidence="1">
    <location>
        <begin position="5"/>
        <end position="60"/>
    </location>
</feature>